<name>A0A5M3Q0M9_9GAMM</name>
<gene>
    <name evidence="1" type="ORF">MSSD14B_24060</name>
</gene>
<protein>
    <submittedName>
        <fullName evidence="1">Uncharacterized protein</fullName>
    </submittedName>
</protein>
<reference evidence="1 2" key="1">
    <citation type="journal article" date="2019" name="J. Gen. Appl. Microbiol.">
        <title>Aerobic degradation of cis-dichloroethene by the marine bacterium Marinobacter salsuginis strain 5N-3.</title>
        <authorList>
            <person name="Inoue Y."/>
            <person name="Fukunaga Y."/>
            <person name="Katsumata H."/>
            <person name="Ohji S."/>
            <person name="Hosoyama A."/>
            <person name="Mori K."/>
            <person name="Ando K."/>
        </authorList>
    </citation>
    <scope>NUCLEOTIDE SEQUENCE [LARGE SCALE GENOMIC DNA]</scope>
    <source>
        <strain evidence="1 2">NBRC 109114</strain>
    </source>
</reference>
<accession>A0A5M3Q0M9</accession>
<dbReference type="Proteomes" id="UP000387223">
    <property type="component" value="Unassembled WGS sequence"/>
</dbReference>
<dbReference type="AlphaFoldDB" id="A0A5M3Q0M9"/>
<sequence length="90" mass="10787">MNSLNPRMVKTNVKDFKILTKNRVPLGHQMDAMRALKVWKEDEKTRKGWISQKRKSFTAALREFRDLYDAKEYCMAFGKYDDSIEVFYRT</sequence>
<evidence type="ECO:0000313" key="2">
    <source>
        <dbReference type="Proteomes" id="UP000387223"/>
    </source>
</evidence>
<dbReference type="EMBL" id="BGZI01000015">
    <property type="protein sequence ID" value="GBO88738.1"/>
    <property type="molecule type" value="Genomic_DNA"/>
</dbReference>
<proteinExistence type="predicted"/>
<comment type="caution">
    <text evidence="1">The sequence shown here is derived from an EMBL/GenBank/DDBJ whole genome shotgun (WGS) entry which is preliminary data.</text>
</comment>
<dbReference type="RefSeq" id="WP_136630090.1">
    <property type="nucleotide sequence ID" value="NZ_BGZI01000015.1"/>
</dbReference>
<organism evidence="1 2">
    <name type="scientific">Marinobacter salsuginis</name>
    <dbReference type="NCBI Taxonomy" id="418719"/>
    <lineage>
        <taxon>Bacteria</taxon>
        <taxon>Pseudomonadati</taxon>
        <taxon>Pseudomonadota</taxon>
        <taxon>Gammaproteobacteria</taxon>
        <taxon>Pseudomonadales</taxon>
        <taxon>Marinobacteraceae</taxon>
        <taxon>Marinobacter</taxon>
    </lineage>
</organism>
<evidence type="ECO:0000313" key="1">
    <source>
        <dbReference type="EMBL" id="GBO88738.1"/>
    </source>
</evidence>